<feature type="region of interest" description="Disordered" evidence="5">
    <location>
        <begin position="202"/>
        <end position="225"/>
    </location>
</feature>
<dbReference type="EMBL" id="CAJJDN010000044">
    <property type="protein sequence ID" value="CAD8083120.1"/>
    <property type="molecule type" value="Genomic_DNA"/>
</dbReference>
<keyword evidence="2 4" id="KW-0863">Zinc-finger</keyword>
<proteinExistence type="predicted"/>
<dbReference type="AlphaFoldDB" id="A0A8S1MSG1"/>
<dbReference type="PANTHER" id="PTHR34451">
    <property type="entry name" value="PHD FINGER FAMILY PROTEIN"/>
    <property type="match status" value="1"/>
</dbReference>
<dbReference type="OrthoDB" id="308110at2759"/>
<evidence type="ECO:0000313" key="7">
    <source>
        <dbReference type="EMBL" id="CAD8083120.1"/>
    </source>
</evidence>
<evidence type="ECO:0000256" key="3">
    <source>
        <dbReference type="ARBA" id="ARBA00022833"/>
    </source>
</evidence>
<evidence type="ECO:0000259" key="6">
    <source>
        <dbReference type="PROSITE" id="PS50016"/>
    </source>
</evidence>
<feature type="compositionally biased region" description="Basic and acidic residues" evidence="5">
    <location>
        <begin position="203"/>
        <end position="225"/>
    </location>
</feature>
<sequence length="326" mass="38121">MFGTELQQCLMSQLLTPNLMNYINQNSQLKDCFQLSNLLNFSSLMNGIEMLSYLPNAGQSQPQPNPLNNQQQVNQTQKIKNNADNPITVDDDEPVQPVKKCHNSQCKNVGDKKIKSKRHDILFFCDKCSKLYNKGNYCDFCEQVYGSYDDEAGWVQCDQCQKWNHIVCEKKNRNQNIENEPETTPYHCLNCSKNIKKTKPVMKKSEELPIQKQRPIPEQEDSKNKEKNITFVATKDNKIQYTYRLNLLEEEIKLDLDLLRNSLKKVKKLQLQSPLQTLQQHITSSQQLSQQSLQQQEVKEQSQLNNRSLRRRINQKLNYRDLVGEY</sequence>
<comment type="caution">
    <text evidence="7">The sequence shown here is derived from an EMBL/GenBank/DDBJ whole genome shotgun (WGS) entry which is preliminary data.</text>
</comment>
<evidence type="ECO:0000256" key="5">
    <source>
        <dbReference type="SAM" id="MobiDB-lite"/>
    </source>
</evidence>
<dbReference type="PANTHER" id="PTHR34451:SF7">
    <property type="entry name" value="PHD FINGER FAMILY PROTEIN"/>
    <property type="match status" value="1"/>
</dbReference>
<dbReference type="GO" id="GO:0008270">
    <property type="term" value="F:zinc ion binding"/>
    <property type="evidence" value="ECO:0007669"/>
    <property type="project" value="UniProtKB-KW"/>
</dbReference>
<dbReference type="InterPro" id="IPR001965">
    <property type="entry name" value="Znf_PHD"/>
</dbReference>
<keyword evidence="8" id="KW-1185">Reference proteome</keyword>
<name>A0A8S1MSG1_9CILI</name>
<reference evidence="7" key="1">
    <citation type="submission" date="2021-01" db="EMBL/GenBank/DDBJ databases">
        <authorList>
            <consortium name="Genoscope - CEA"/>
            <person name="William W."/>
        </authorList>
    </citation>
    <scope>NUCLEOTIDE SEQUENCE</scope>
</reference>
<evidence type="ECO:0000313" key="8">
    <source>
        <dbReference type="Proteomes" id="UP000692954"/>
    </source>
</evidence>
<dbReference type="InterPro" id="IPR019787">
    <property type="entry name" value="Znf_PHD-finger"/>
</dbReference>
<evidence type="ECO:0000256" key="1">
    <source>
        <dbReference type="ARBA" id="ARBA00022723"/>
    </source>
</evidence>
<keyword evidence="1" id="KW-0479">Metal-binding</keyword>
<accession>A0A8S1MSG1</accession>
<feature type="domain" description="PHD-type" evidence="6">
    <location>
        <begin position="135"/>
        <end position="194"/>
    </location>
</feature>
<keyword evidence="3" id="KW-0862">Zinc</keyword>
<gene>
    <name evidence="7" type="ORF">PSON_ATCC_30995.1.T0440235</name>
</gene>
<evidence type="ECO:0000256" key="2">
    <source>
        <dbReference type="ARBA" id="ARBA00022771"/>
    </source>
</evidence>
<dbReference type="SMART" id="SM00249">
    <property type="entry name" value="PHD"/>
    <property type="match status" value="1"/>
</dbReference>
<protein>
    <recommendedName>
        <fullName evidence="6">PHD-type domain-containing protein</fullName>
    </recommendedName>
</protein>
<dbReference type="PROSITE" id="PS50016">
    <property type="entry name" value="ZF_PHD_2"/>
    <property type="match status" value="1"/>
</dbReference>
<evidence type="ECO:0000256" key="4">
    <source>
        <dbReference type="PROSITE-ProRule" id="PRU00146"/>
    </source>
</evidence>
<dbReference type="Proteomes" id="UP000692954">
    <property type="component" value="Unassembled WGS sequence"/>
</dbReference>
<organism evidence="7 8">
    <name type="scientific">Paramecium sonneborni</name>
    <dbReference type="NCBI Taxonomy" id="65129"/>
    <lineage>
        <taxon>Eukaryota</taxon>
        <taxon>Sar</taxon>
        <taxon>Alveolata</taxon>
        <taxon>Ciliophora</taxon>
        <taxon>Intramacronucleata</taxon>
        <taxon>Oligohymenophorea</taxon>
        <taxon>Peniculida</taxon>
        <taxon>Parameciidae</taxon>
        <taxon>Paramecium</taxon>
    </lineage>
</organism>